<keyword evidence="2" id="KW-1185">Reference proteome</keyword>
<comment type="caution">
    <text evidence="1">The sequence shown here is derived from an EMBL/GenBank/DDBJ whole genome shotgun (WGS) entry which is preliminary data.</text>
</comment>
<dbReference type="EMBL" id="BGPR01004996">
    <property type="protein sequence ID" value="GBN05747.1"/>
    <property type="molecule type" value="Genomic_DNA"/>
</dbReference>
<evidence type="ECO:0000313" key="1">
    <source>
        <dbReference type="EMBL" id="GBN05747.1"/>
    </source>
</evidence>
<reference evidence="1 2" key="1">
    <citation type="journal article" date="2019" name="Sci. Rep.">
        <title>Orb-weaving spider Araneus ventricosus genome elucidates the spidroin gene catalogue.</title>
        <authorList>
            <person name="Kono N."/>
            <person name="Nakamura H."/>
            <person name="Ohtoshi R."/>
            <person name="Moran D.A.P."/>
            <person name="Shinohara A."/>
            <person name="Yoshida Y."/>
            <person name="Fujiwara M."/>
            <person name="Mori M."/>
            <person name="Tomita M."/>
            <person name="Arakawa K."/>
        </authorList>
    </citation>
    <scope>NUCLEOTIDE SEQUENCE [LARGE SCALE GENOMIC DNA]</scope>
</reference>
<gene>
    <name evidence="1" type="ORF">AVEN_46341_1</name>
</gene>
<name>A0A4Y2KVR8_ARAVE</name>
<sequence length="98" mass="11652">MAVDEWISTKVFLTRFYILVRNWFEKIKSLQPIISKDLRIHCTCASFYLHFCRSSGSSRKNNGYNPKWILRIAVCQILGLVILRPNDFVRERNLLELF</sequence>
<proteinExistence type="predicted"/>
<organism evidence="1 2">
    <name type="scientific">Araneus ventricosus</name>
    <name type="common">Orbweaver spider</name>
    <name type="synonym">Epeira ventricosa</name>
    <dbReference type="NCBI Taxonomy" id="182803"/>
    <lineage>
        <taxon>Eukaryota</taxon>
        <taxon>Metazoa</taxon>
        <taxon>Ecdysozoa</taxon>
        <taxon>Arthropoda</taxon>
        <taxon>Chelicerata</taxon>
        <taxon>Arachnida</taxon>
        <taxon>Araneae</taxon>
        <taxon>Araneomorphae</taxon>
        <taxon>Entelegynae</taxon>
        <taxon>Araneoidea</taxon>
        <taxon>Araneidae</taxon>
        <taxon>Araneus</taxon>
    </lineage>
</organism>
<protein>
    <submittedName>
        <fullName evidence="1">Uncharacterized protein</fullName>
    </submittedName>
</protein>
<accession>A0A4Y2KVR8</accession>
<evidence type="ECO:0000313" key="2">
    <source>
        <dbReference type="Proteomes" id="UP000499080"/>
    </source>
</evidence>
<dbReference type="Proteomes" id="UP000499080">
    <property type="component" value="Unassembled WGS sequence"/>
</dbReference>
<dbReference type="AlphaFoldDB" id="A0A4Y2KVR8"/>